<evidence type="ECO:0000313" key="3">
    <source>
        <dbReference type="Proteomes" id="UP000229897"/>
    </source>
</evidence>
<feature type="compositionally biased region" description="Polar residues" evidence="1">
    <location>
        <begin position="121"/>
        <end position="132"/>
    </location>
</feature>
<organism evidence="2 3">
    <name type="scientific">Massilia violaceinigra</name>
    <dbReference type="NCBI Taxonomy" id="2045208"/>
    <lineage>
        <taxon>Bacteria</taxon>
        <taxon>Pseudomonadati</taxon>
        <taxon>Pseudomonadota</taxon>
        <taxon>Betaproteobacteria</taxon>
        <taxon>Burkholderiales</taxon>
        <taxon>Oxalobacteraceae</taxon>
        <taxon>Telluria group</taxon>
        <taxon>Massilia</taxon>
    </lineage>
</organism>
<name>A0A2D2DMU8_9BURK</name>
<gene>
    <name evidence="2" type="ORF">CR152_18565</name>
</gene>
<keyword evidence="3" id="KW-1185">Reference proteome</keyword>
<dbReference type="KEGG" id="mass:CR152_18565"/>
<dbReference type="OrthoDB" id="8763266at2"/>
<dbReference type="AlphaFoldDB" id="A0A2D2DMU8"/>
<accession>A0A2D2DMU8</accession>
<sequence length="179" mass="19354">MSSLYEKCGTFTPDPEHPSAEDALPGNDQDALTGSEPGTSSKLSYSTHFHLNYVTAFGEKGKSVEGKNVLRFTWSSSAGAGVNLCVPLAHTSVSCNIDVKGESEQLRLDVDTSASEAGLGSPSSVNHPPNEQESGEEALKSARARRTAALNSMFGMWKDRGDTPKDGLQFQKEMREEWR</sequence>
<protein>
    <submittedName>
        <fullName evidence="2">Uncharacterized protein</fullName>
    </submittedName>
</protein>
<feature type="compositionally biased region" description="Polar residues" evidence="1">
    <location>
        <begin position="30"/>
        <end position="42"/>
    </location>
</feature>
<feature type="region of interest" description="Disordered" evidence="1">
    <location>
        <begin position="113"/>
        <end position="179"/>
    </location>
</feature>
<reference evidence="2" key="1">
    <citation type="submission" date="2017-10" db="EMBL/GenBank/DDBJ databases">
        <title>Massilia psychrophilum sp. nov., a novel purple-pigmented bacterium isolated from Tianshan glacier, Xinjiang Municipality, China.</title>
        <authorList>
            <person name="Wang H."/>
        </authorList>
    </citation>
    <scope>NUCLEOTIDE SEQUENCE [LARGE SCALE GENOMIC DNA]</scope>
    <source>
        <strain evidence="2">B2</strain>
    </source>
</reference>
<dbReference type="Proteomes" id="UP000229897">
    <property type="component" value="Chromosome"/>
</dbReference>
<evidence type="ECO:0000313" key="2">
    <source>
        <dbReference type="EMBL" id="ATQ76309.1"/>
    </source>
</evidence>
<feature type="region of interest" description="Disordered" evidence="1">
    <location>
        <begin position="1"/>
        <end position="42"/>
    </location>
</feature>
<evidence type="ECO:0000256" key="1">
    <source>
        <dbReference type="SAM" id="MobiDB-lite"/>
    </source>
</evidence>
<dbReference type="RefSeq" id="WP_099876964.1">
    <property type="nucleotide sequence ID" value="NZ_CP024608.1"/>
</dbReference>
<proteinExistence type="predicted"/>
<dbReference type="EMBL" id="CP024608">
    <property type="protein sequence ID" value="ATQ76309.1"/>
    <property type="molecule type" value="Genomic_DNA"/>
</dbReference>